<gene>
    <name evidence="2" type="ORF">STAS_24196</name>
</gene>
<organism evidence="2 3">
    <name type="scientific">Striga asiatica</name>
    <name type="common">Asiatic witchweed</name>
    <name type="synonym">Buchnera asiatica</name>
    <dbReference type="NCBI Taxonomy" id="4170"/>
    <lineage>
        <taxon>Eukaryota</taxon>
        <taxon>Viridiplantae</taxon>
        <taxon>Streptophyta</taxon>
        <taxon>Embryophyta</taxon>
        <taxon>Tracheophyta</taxon>
        <taxon>Spermatophyta</taxon>
        <taxon>Magnoliopsida</taxon>
        <taxon>eudicotyledons</taxon>
        <taxon>Gunneridae</taxon>
        <taxon>Pentapetalae</taxon>
        <taxon>asterids</taxon>
        <taxon>lamiids</taxon>
        <taxon>Lamiales</taxon>
        <taxon>Orobanchaceae</taxon>
        <taxon>Buchnereae</taxon>
        <taxon>Striga</taxon>
    </lineage>
</organism>
<protein>
    <submittedName>
        <fullName evidence="2">Polynucleotidyl transferase</fullName>
    </submittedName>
</protein>
<evidence type="ECO:0000313" key="3">
    <source>
        <dbReference type="Proteomes" id="UP000325081"/>
    </source>
</evidence>
<reference evidence="3" key="1">
    <citation type="journal article" date="2019" name="Curr. Biol.">
        <title>Genome Sequence of Striga asiatica Provides Insight into the Evolution of Plant Parasitism.</title>
        <authorList>
            <person name="Yoshida S."/>
            <person name="Kim S."/>
            <person name="Wafula E.K."/>
            <person name="Tanskanen J."/>
            <person name="Kim Y.M."/>
            <person name="Honaas L."/>
            <person name="Yang Z."/>
            <person name="Spallek T."/>
            <person name="Conn C.E."/>
            <person name="Ichihashi Y."/>
            <person name="Cheong K."/>
            <person name="Cui S."/>
            <person name="Der J.P."/>
            <person name="Gundlach H."/>
            <person name="Jiao Y."/>
            <person name="Hori C."/>
            <person name="Ishida J.K."/>
            <person name="Kasahara H."/>
            <person name="Kiba T."/>
            <person name="Kim M.S."/>
            <person name="Koo N."/>
            <person name="Laohavisit A."/>
            <person name="Lee Y.H."/>
            <person name="Lumba S."/>
            <person name="McCourt P."/>
            <person name="Mortimer J.C."/>
            <person name="Mutuku J.M."/>
            <person name="Nomura T."/>
            <person name="Sasaki-Sekimoto Y."/>
            <person name="Seto Y."/>
            <person name="Wang Y."/>
            <person name="Wakatake T."/>
            <person name="Sakakibara H."/>
            <person name="Demura T."/>
            <person name="Yamaguchi S."/>
            <person name="Yoneyama K."/>
            <person name="Manabe R.I."/>
            <person name="Nelson D.C."/>
            <person name="Schulman A.H."/>
            <person name="Timko M.P."/>
            <person name="dePamphilis C.W."/>
            <person name="Choi D."/>
            <person name="Shirasu K."/>
        </authorList>
    </citation>
    <scope>NUCLEOTIDE SEQUENCE [LARGE SCALE GENOMIC DNA]</scope>
    <source>
        <strain evidence="3">cv. UVA1</strain>
    </source>
</reference>
<feature type="region of interest" description="Disordered" evidence="1">
    <location>
        <begin position="23"/>
        <end position="50"/>
    </location>
</feature>
<feature type="compositionally biased region" description="Low complexity" evidence="1">
    <location>
        <begin position="34"/>
        <end position="47"/>
    </location>
</feature>
<keyword evidence="2" id="KW-0808">Transferase</keyword>
<dbReference type="Proteomes" id="UP000325081">
    <property type="component" value="Unassembled WGS sequence"/>
</dbReference>
<evidence type="ECO:0000313" key="2">
    <source>
        <dbReference type="EMBL" id="GER47113.1"/>
    </source>
</evidence>
<evidence type="ECO:0000256" key="1">
    <source>
        <dbReference type="SAM" id="MobiDB-lite"/>
    </source>
</evidence>
<keyword evidence="3" id="KW-1185">Reference proteome</keyword>
<dbReference type="GO" id="GO:0016740">
    <property type="term" value="F:transferase activity"/>
    <property type="evidence" value="ECO:0007669"/>
    <property type="project" value="UniProtKB-KW"/>
</dbReference>
<proteinExistence type="predicted"/>
<sequence length="148" mass="16290">MNPKIRTHVRRNALQVKEIQSALNGAGQSTERTAGAATPSAGAANALAPPPPKLIMRSSMFFSQSLAKRMGQFAASPAWQSSQPAEQKNQIPQQNPPKRHVKWLKIYKNKNYSDGDAIIVKNQGSVGASDLSDRHFLSSFFRGFRNKQ</sequence>
<dbReference type="EMBL" id="BKCP01007737">
    <property type="protein sequence ID" value="GER47113.1"/>
    <property type="molecule type" value="Genomic_DNA"/>
</dbReference>
<name>A0A5A7QP39_STRAF</name>
<comment type="caution">
    <text evidence="2">The sequence shown here is derived from an EMBL/GenBank/DDBJ whole genome shotgun (WGS) entry which is preliminary data.</text>
</comment>
<feature type="compositionally biased region" description="Polar residues" evidence="1">
    <location>
        <begin position="23"/>
        <end position="32"/>
    </location>
</feature>
<dbReference type="AlphaFoldDB" id="A0A5A7QP39"/>
<feature type="region of interest" description="Disordered" evidence="1">
    <location>
        <begin position="73"/>
        <end position="98"/>
    </location>
</feature>
<feature type="compositionally biased region" description="Low complexity" evidence="1">
    <location>
        <begin position="73"/>
        <end position="93"/>
    </location>
</feature>
<accession>A0A5A7QP39</accession>